<dbReference type="eggNOG" id="COG1674">
    <property type="taxonomic scope" value="Bacteria"/>
</dbReference>
<keyword evidence="8" id="KW-0132">Cell division</keyword>
<feature type="binding site" evidence="5">
    <location>
        <begin position="433"/>
        <end position="440"/>
    </location>
    <ligand>
        <name>ATP</name>
        <dbReference type="ChEBI" id="CHEBI:30616"/>
    </ligand>
</feature>
<dbReference type="SUPFAM" id="SSF52540">
    <property type="entry name" value="P-loop containing nucleoside triphosphate hydrolases"/>
    <property type="match status" value="1"/>
</dbReference>
<dbReference type="AlphaFoldDB" id="B7KH03"/>
<feature type="domain" description="FtsK" evidence="7">
    <location>
        <begin position="414"/>
        <end position="608"/>
    </location>
</feature>
<comment type="similarity">
    <text evidence="1">Belongs to the FtsK/SpoIIIE/SftA family.</text>
</comment>
<dbReference type="PANTHER" id="PTHR22683:SF1">
    <property type="entry name" value="TYPE VII SECRETION SYSTEM PROTEIN ESSC"/>
    <property type="match status" value="1"/>
</dbReference>
<keyword evidence="3 5" id="KW-0067">ATP-binding</keyword>
<evidence type="ECO:0000313" key="8">
    <source>
        <dbReference type="EMBL" id="ACK73490.1"/>
    </source>
</evidence>
<dbReference type="InterPro" id="IPR027417">
    <property type="entry name" value="P-loop_NTPase"/>
</dbReference>
<organism evidence="8 9">
    <name type="scientific">Gloeothece citriformis (strain PCC 7424)</name>
    <name type="common">Cyanothece sp. (strain PCC 7424)</name>
    <dbReference type="NCBI Taxonomy" id="65393"/>
    <lineage>
        <taxon>Bacteria</taxon>
        <taxon>Bacillati</taxon>
        <taxon>Cyanobacteriota</taxon>
        <taxon>Cyanophyceae</taxon>
        <taxon>Oscillatoriophycideae</taxon>
        <taxon>Chroococcales</taxon>
        <taxon>Aphanothecaceae</taxon>
        <taxon>Gloeothece</taxon>
        <taxon>Gloeothece citriformis</taxon>
    </lineage>
</organism>
<dbReference type="SMART" id="SM00474">
    <property type="entry name" value="35EXOc"/>
    <property type="match status" value="1"/>
</dbReference>
<evidence type="ECO:0000256" key="1">
    <source>
        <dbReference type="ARBA" id="ARBA00006474"/>
    </source>
</evidence>
<dbReference type="Gene3D" id="3.30.980.40">
    <property type="match status" value="1"/>
</dbReference>
<dbReference type="Gene3D" id="3.40.50.300">
    <property type="entry name" value="P-loop containing nucleotide triphosphate hydrolases"/>
    <property type="match status" value="1"/>
</dbReference>
<dbReference type="Pfam" id="PF01612">
    <property type="entry name" value="DNA_pol_A_exo1"/>
    <property type="match status" value="1"/>
</dbReference>
<evidence type="ECO:0000256" key="3">
    <source>
        <dbReference type="ARBA" id="ARBA00022840"/>
    </source>
</evidence>
<dbReference type="PROSITE" id="PS50901">
    <property type="entry name" value="FTSK"/>
    <property type="match status" value="1"/>
</dbReference>
<dbReference type="GO" id="GO:0006139">
    <property type="term" value="P:nucleobase-containing compound metabolic process"/>
    <property type="evidence" value="ECO:0007669"/>
    <property type="project" value="InterPro"/>
</dbReference>
<dbReference type="InterPro" id="IPR050206">
    <property type="entry name" value="FtsK/SpoIIIE/SftA"/>
</dbReference>
<feature type="coiled-coil region" evidence="6">
    <location>
        <begin position="485"/>
        <end position="512"/>
    </location>
</feature>
<dbReference type="Gene3D" id="3.30.420.10">
    <property type="entry name" value="Ribonuclease H-like superfamily/Ribonuclease H"/>
    <property type="match status" value="1"/>
</dbReference>
<dbReference type="STRING" id="65393.PCC7424_5140"/>
<dbReference type="eggNOG" id="COG0349">
    <property type="taxonomic scope" value="Bacteria"/>
</dbReference>
<dbReference type="InterPro" id="IPR002562">
    <property type="entry name" value="3'-5'_exonuclease_dom"/>
</dbReference>
<keyword evidence="4" id="KW-0238">DNA-binding</keyword>
<protein>
    <submittedName>
        <fullName evidence="8">Cell divisionFtsK/SpoIIIE</fullName>
    </submittedName>
</protein>
<dbReference type="GO" id="GO:0003677">
    <property type="term" value="F:DNA binding"/>
    <property type="evidence" value="ECO:0007669"/>
    <property type="project" value="UniProtKB-KW"/>
</dbReference>
<evidence type="ECO:0000256" key="5">
    <source>
        <dbReference type="PROSITE-ProRule" id="PRU00289"/>
    </source>
</evidence>
<dbReference type="SUPFAM" id="SSF53098">
    <property type="entry name" value="Ribonuclease H-like"/>
    <property type="match status" value="1"/>
</dbReference>
<dbReference type="InterPro" id="IPR002543">
    <property type="entry name" value="FtsK_dom"/>
</dbReference>
<evidence type="ECO:0000259" key="7">
    <source>
        <dbReference type="PROSITE" id="PS50901"/>
    </source>
</evidence>
<reference evidence="9" key="1">
    <citation type="journal article" date="2011" name="MBio">
        <title>Novel metabolic attributes of the genus Cyanothece, comprising a group of unicellular nitrogen-fixing Cyanobacteria.</title>
        <authorList>
            <person name="Bandyopadhyay A."/>
            <person name="Elvitigala T."/>
            <person name="Welsh E."/>
            <person name="Stockel J."/>
            <person name="Liberton M."/>
            <person name="Min H."/>
            <person name="Sherman L.A."/>
            <person name="Pakrasi H.B."/>
        </authorList>
    </citation>
    <scope>NUCLEOTIDE SEQUENCE [LARGE SCALE GENOMIC DNA]</scope>
    <source>
        <strain evidence="9">PCC 7424</strain>
    </source>
</reference>
<keyword evidence="8" id="KW-0131">Cell cycle</keyword>
<dbReference type="GO" id="GO:0005524">
    <property type="term" value="F:ATP binding"/>
    <property type="evidence" value="ECO:0007669"/>
    <property type="project" value="UniProtKB-UniRule"/>
</dbReference>
<dbReference type="OrthoDB" id="9807790at2"/>
<gene>
    <name evidence="8" type="ordered locus">PCC7424_5140</name>
</gene>
<dbReference type="GO" id="GO:0051301">
    <property type="term" value="P:cell division"/>
    <property type="evidence" value="ECO:0007669"/>
    <property type="project" value="UniProtKB-KW"/>
</dbReference>
<keyword evidence="9" id="KW-1185">Reference proteome</keyword>
<dbReference type="Pfam" id="PF17854">
    <property type="entry name" value="FtsK_alpha"/>
    <property type="match status" value="1"/>
</dbReference>
<proteinExistence type="inferred from homology"/>
<dbReference type="RefSeq" id="WP_015957070.1">
    <property type="nucleotide sequence ID" value="NC_011729.1"/>
</dbReference>
<name>B7KH03_GLOC7</name>
<dbReference type="Pfam" id="PF01580">
    <property type="entry name" value="FtsK_SpoIIIE"/>
    <property type="match status" value="1"/>
</dbReference>
<dbReference type="InterPro" id="IPR012337">
    <property type="entry name" value="RNaseH-like_sf"/>
</dbReference>
<evidence type="ECO:0000256" key="4">
    <source>
        <dbReference type="ARBA" id="ARBA00023125"/>
    </source>
</evidence>
<accession>B7KH03</accession>
<sequence length="648" mass="73566">MYYLTKPEDIKTAISKLVHYKTLWLDTEIADWYTPNPRLSLIQILTNPKNIEENNVYVLDVLDKPDLIQDFINQIMKNPQIEKVFHNASFDIKYLGGKEEVKNVTCTLKIAKKIGKHSLNVPNLKLKTLAEYLCNLPIVEDQQASDWGKRPLTELQLNYAKMDVVYLANVHHYLLTLNSDKTPPIFTPEVGENQELFNHLSAKFIEYLIQDPQIPTLFESSPDQLQLETIASQLQKILYQSIFFPYLQEKITTEPHQAPQLQKTWQSLSHLIKYWTELLIANRYHYSPSELLPKTLNSPPSPIDEKIGQNLVSILNAFGIKVDYVGAIAAPAFIRVKLKPYPGVKVVSIINRCEDLQVQMGINASPMIQPQAGFVSVDIPRQDRQIAKFEDYITSSNSSPTHELKIAIGVNLEGKLIEADLADSNSCHFLVGGTTGSGKSEFLRSLLLSLLARHSPQWLQIVLVDPKRVTFPEFEGIPWLYEPVIKDEEKAIILMEQLVEEMETRYRILEKAGYSDLKTYNQTLNLSQEKPIPRIVCIFDEYADFMTEKDTRNQLEQSIKKLGAKARAAGIHLIIATQRPEARIVTPLIRSNLPGRIALKTASAADSKIILGDNQPEAYQLLGKGDLLYPQGTTLERLQALFASNFNF</sequence>
<dbReference type="KEGG" id="cyc:PCC7424_5140"/>
<dbReference type="GO" id="GO:0008408">
    <property type="term" value="F:3'-5' exonuclease activity"/>
    <property type="evidence" value="ECO:0007669"/>
    <property type="project" value="InterPro"/>
</dbReference>
<keyword evidence="2 5" id="KW-0547">Nucleotide-binding</keyword>
<keyword evidence="6" id="KW-0175">Coiled coil</keyword>
<dbReference type="Proteomes" id="UP000002384">
    <property type="component" value="Chromosome"/>
</dbReference>
<evidence type="ECO:0000313" key="9">
    <source>
        <dbReference type="Proteomes" id="UP000002384"/>
    </source>
</evidence>
<dbReference type="InterPro" id="IPR036397">
    <property type="entry name" value="RNaseH_sf"/>
</dbReference>
<evidence type="ECO:0000256" key="6">
    <source>
        <dbReference type="SAM" id="Coils"/>
    </source>
</evidence>
<dbReference type="HOGENOM" id="CLU_015451_0_0_3"/>
<dbReference type="EMBL" id="CP001291">
    <property type="protein sequence ID" value="ACK73490.1"/>
    <property type="molecule type" value="Genomic_DNA"/>
</dbReference>
<dbReference type="PANTHER" id="PTHR22683">
    <property type="entry name" value="SPORULATION PROTEIN RELATED"/>
    <property type="match status" value="1"/>
</dbReference>
<dbReference type="InterPro" id="IPR041027">
    <property type="entry name" value="FtsK_alpha"/>
</dbReference>
<evidence type="ECO:0000256" key="2">
    <source>
        <dbReference type="ARBA" id="ARBA00022741"/>
    </source>
</evidence>